<reference evidence="3 4" key="1">
    <citation type="submission" date="2019-05" db="EMBL/GenBank/DDBJ databases">
        <title>Draft Whole-Genome sequence of the green sulfur bacterium Chlorobaculum thiosulfatiphilum DSM 249.</title>
        <authorList>
            <person name="Meyer T.E."/>
            <person name="Kyndt J.A."/>
        </authorList>
    </citation>
    <scope>NUCLEOTIDE SEQUENCE [LARGE SCALE GENOMIC DNA]</scope>
    <source>
        <strain evidence="3 4">DSM 249</strain>
    </source>
</reference>
<dbReference type="SUPFAM" id="SSF53092">
    <property type="entry name" value="Creatinase/prolidase N-terminal domain"/>
    <property type="match status" value="1"/>
</dbReference>
<dbReference type="Pfam" id="PF00557">
    <property type="entry name" value="Peptidase_M24"/>
    <property type="match status" value="1"/>
</dbReference>
<dbReference type="InterPro" id="IPR036005">
    <property type="entry name" value="Creatinase/aminopeptidase-like"/>
</dbReference>
<feature type="domain" description="Peptidase M24" evidence="1">
    <location>
        <begin position="139"/>
        <end position="371"/>
    </location>
</feature>
<dbReference type="SUPFAM" id="SSF55920">
    <property type="entry name" value="Creatinase/aminopeptidase"/>
    <property type="match status" value="1"/>
</dbReference>
<dbReference type="CDD" id="cd01066">
    <property type="entry name" value="APP_MetAP"/>
    <property type="match status" value="1"/>
</dbReference>
<dbReference type="OrthoDB" id="9806388at2"/>
<accession>A0A5C4S6C4</accession>
<dbReference type="Pfam" id="PF01321">
    <property type="entry name" value="Creatinase_N"/>
    <property type="match status" value="1"/>
</dbReference>
<proteinExistence type="predicted"/>
<evidence type="ECO:0000313" key="3">
    <source>
        <dbReference type="EMBL" id="TNJ38737.1"/>
    </source>
</evidence>
<dbReference type="InterPro" id="IPR050659">
    <property type="entry name" value="Peptidase_M24B"/>
</dbReference>
<comment type="caution">
    <text evidence="3">The sequence shown here is derived from an EMBL/GenBank/DDBJ whole genome shotgun (WGS) entry which is preliminary data.</text>
</comment>
<protein>
    <submittedName>
        <fullName evidence="3">Aminopeptidase P family protein</fullName>
    </submittedName>
</protein>
<feature type="domain" description="Creatinase N-terminal" evidence="2">
    <location>
        <begin position="9"/>
        <end position="130"/>
    </location>
</feature>
<dbReference type="Gene3D" id="3.90.230.10">
    <property type="entry name" value="Creatinase/methionine aminopeptidase superfamily"/>
    <property type="match status" value="1"/>
</dbReference>
<name>A0A5C4S6C4_CHLTI</name>
<dbReference type="InterPro" id="IPR000587">
    <property type="entry name" value="Creatinase_N"/>
</dbReference>
<organism evidence="3 4">
    <name type="scientific">Chlorobaculum thiosulfatiphilum</name>
    <name type="common">Chlorobium limicola f.sp. thiosulfatophilum</name>
    <dbReference type="NCBI Taxonomy" id="115852"/>
    <lineage>
        <taxon>Bacteria</taxon>
        <taxon>Pseudomonadati</taxon>
        <taxon>Chlorobiota</taxon>
        <taxon>Chlorobiia</taxon>
        <taxon>Chlorobiales</taxon>
        <taxon>Chlorobiaceae</taxon>
        <taxon>Chlorobaculum</taxon>
    </lineage>
</organism>
<dbReference type="Proteomes" id="UP000308271">
    <property type="component" value="Unassembled WGS sequence"/>
</dbReference>
<keyword evidence="3" id="KW-0031">Aminopeptidase</keyword>
<dbReference type="PANTHER" id="PTHR46112:SF2">
    <property type="entry name" value="XAA-PRO AMINOPEPTIDASE P-RELATED"/>
    <property type="match status" value="1"/>
</dbReference>
<dbReference type="InterPro" id="IPR029149">
    <property type="entry name" value="Creatin/AminoP/Spt16_N"/>
</dbReference>
<dbReference type="PANTHER" id="PTHR46112">
    <property type="entry name" value="AMINOPEPTIDASE"/>
    <property type="match status" value="1"/>
</dbReference>
<dbReference type="EMBL" id="VDCH01000014">
    <property type="protein sequence ID" value="TNJ38737.1"/>
    <property type="molecule type" value="Genomic_DNA"/>
</dbReference>
<dbReference type="Gene3D" id="3.40.350.10">
    <property type="entry name" value="Creatinase/prolidase N-terminal domain"/>
    <property type="match status" value="1"/>
</dbReference>
<sequence>MKRTEIGERIERLQARLGASGVQAALLLMPVDIFYFTGTRQNSALWVPAKGEPVLLVRKSLVRARAEGLIGDIRPFPSSKELSGLLGSEGDKVGMTFDAVPVAQYSWYSKVLPGRSFVDVTMIVRELRSVKSPAEIEMLRFSAGKLASVFREVPDFLKAGMREVDLAAEVEFRLRRIGHEGYVRMRAFNQELFGGMAVSGGAASYGFFDGAVTGQGLSSASPQGASLDAIRENEPVLVDFAGVFNGYIVDMTRMFVIGSLDAELRRAFDVSLEIQEAVRRAMVPGAIGEEVYRQAAAMAESAGFGGNFMGMPGEQSRFVGHGVGLELDELPVLAQGFAMPLQAGQVVAVEPKFVIPGKGAIGIENTFVVTENGGERLTELSDEIVVL</sequence>
<keyword evidence="3" id="KW-0645">Protease</keyword>
<dbReference type="GO" id="GO:0004177">
    <property type="term" value="F:aminopeptidase activity"/>
    <property type="evidence" value="ECO:0007669"/>
    <property type="project" value="UniProtKB-KW"/>
</dbReference>
<evidence type="ECO:0000259" key="1">
    <source>
        <dbReference type="Pfam" id="PF00557"/>
    </source>
</evidence>
<keyword evidence="4" id="KW-1185">Reference proteome</keyword>
<evidence type="ECO:0000313" key="4">
    <source>
        <dbReference type="Proteomes" id="UP000308271"/>
    </source>
</evidence>
<keyword evidence="3" id="KW-0378">Hydrolase</keyword>
<gene>
    <name evidence="3" type="ORF">FGF66_07485</name>
</gene>
<evidence type="ECO:0000259" key="2">
    <source>
        <dbReference type="Pfam" id="PF01321"/>
    </source>
</evidence>
<dbReference type="InterPro" id="IPR000994">
    <property type="entry name" value="Pept_M24"/>
</dbReference>
<dbReference type="AlphaFoldDB" id="A0A5C4S6C4"/>